<sequence>MGCEGIFLRTPFFVGRRFSPPVLLGTIAYMNNEKPIVLGLWPIAGVTTVGVTRSDAEATIAAAIELGVTVFDTAFSYGYDGESDKLLRPFLAKDRDRFKVIGKVGQRWSSDRQRIVDGTAESLTADAEESLRRLGIDCFDVLMLHSPDPKVAIETSAAAMAQLQRRGLCKRTGVSNVTPTQRAQFAAVVRCDAIECPLNLLQRDSLDQLIPEASADGGEVYVFWTLMKGLLAGKIKRDHVFAKGDSRPGYPIFQGKARERTHQILDQMQELGERVDRSVAQLSIGWAVSQPGVIAALVGARRPEQIRETCTATRLPPEIVAELDRIVASTNAEASEVDS</sequence>
<feature type="domain" description="NADP-dependent oxidoreductase" evidence="2">
    <location>
        <begin position="35"/>
        <end position="327"/>
    </location>
</feature>
<accession>A0ABP9VYK6</accession>
<keyword evidence="4" id="KW-1185">Reference proteome</keyword>
<evidence type="ECO:0000313" key="3">
    <source>
        <dbReference type="EMBL" id="GAA5510181.1"/>
    </source>
</evidence>
<dbReference type="PANTHER" id="PTHR43364">
    <property type="entry name" value="NADH-SPECIFIC METHYLGLYOXAL REDUCTASE-RELATED"/>
    <property type="match status" value="1"/>
</dbReference>
<dbReference type="InterPro" id="IPR023210">
    <property type="entry name" value="NADP_OxRdtase_dom"/>
</dbReference>
<evidence type="ECO:0000313" key="4">
    <source>
        <dbReference type="Proteomes" id="UP001416858"/>
    </source>
</evidence>
<name>A0ABP9VYK6_9BACT</name>
<gene>
    <name evidence="3" type="primary">yhdN_2</name>
    <name evidence="3" type="ORF">Rcae01_05687</name>
</gene>
<dbReference type="InterPro" id="IPR020471">
    <property type="entry name" value="AKR"/>
</dbReference>
<dbReference type="PANTHER" id="PTHR43364:SF4">
    <property type="entry name" value="NAD(P)-LINKED OXIDOREDUCTASE SUPERFAMILY PROTEIN"/>
    <property type="match status" value="1"/>
</dbReference>
<evidence type="ECO:0000259" key="2">
    <source>
        <dbReference type="Pfam" id="PF00248"/>
    </source>
</evidence>
<dbReference type="Gene3D" id="3.20.20.100">
    <property type="entry name" value="NADP-dependent oxidoreductase domain"/>
    <property type="match status" value="1"/>
</dbReference>
<protein>
    <submittedName>
        <fullName evidence="3">Aldo-keto reductase YhdN</fullName>
    </submittedName>
</protein>
<dbReference type="SUPFAM" id="SSF51430">
    <property type="entry name" value="NAD(P)-linked oxidoreductase"/>
    <property type="match status" value="1"/>
</dbReference>
<dbReference type="Proteomes" id="UP001416858">
    <property type="component" value="Unassembled WGS sequence"/>
</dbReference>
<dbReference type="Pfam" id="PF00248">
    <property type="entry name" value="Aldo_ket_red"/>
    <property type="match status" value="1"/>
</dbReference>
<organism evidence="3 4">
    <name type="scientific">Novipirellula caenicola</name>
    <dbReference type="NCBI Taxonomy" id="1536901"/>
    <lineage>
        <taxon>Bacteria</taxon>
        <taxon>Pseudomonadati</taxon>
        <taxon>Planctomycetota</taxon>
        <taxon>Planctomycetia</taxon>
        <taxon>Pirellulales</taxon>
        <taxon>Pirellulaceae</taxon>
        <taxon>Novipirellula</taxon>
    </lineage>
</organism>
<dbReference type="EMBL" id="BAABRO010000019">
    <property type="protein sequence ID" value="GAA5510181.1"/>
    <property type="molecule type" value="Genomic_DNA"/>
</dbReference>
<proteinExistence type="predicted"/>
<reference evidence="3 4" key="1">
    <citation type="submission" date="2024-02" db="EMBL/GenBank/DDBJ databases">
        <title>Rhodopirellula caenicola NBRC 110016.</title>
        <authorList>
            <person name="Ichikawa N."/>
            <person name="Katano-Makiyama Y."/>
            <person name="Hidaka K."/>
        </authorList>
    </citation>
    <scope>NUCLEOTIDE SEQUENCE [LARGE SCALE GENOMIC DNA]</scope>
    <source>
        <strain evidence="3 4">NBRC 110016</strain>
    </source>
</reference>
<dbReference type="InterPro" id="IPR036812">
    <property type="entry name" value="NAD(P)_OxRdtase_dom_sf"/>
</dbReference>
<dbReference type="PRINTS" id="PR00069">
    <property type="entry name" value="ALDKETRDTASE"/>
</dbReference>
<dbReference type="InterPro" id="IPR050523">
    <property type="entry name" value="AKR_Detox_Biosynth"/>
</dbReference>
<comment type="caution">
    <text evidence="3">The sequence shown here is derived from an EMBL/GenBank/DDBJ whole genome shotgun (WGS) entry which is preliminary data.</text>
</comment>
<evidence type="ECO:0000256" key="1">
    <source>
        <dbReference type="ARBA" id="ARBA00023002"/>
    </source>
</evidence>
<keyword evidence="1" id="KW-0560">Oxidoreductase</keyword>